<dbReference type="GeneID" id="46921713"/>
<dbReference type="RefSeq" id="WP_100590845.1">
    <property type="nucleotide sequence ID" value="NZ_CP015578.1"/>
</dbReference>
<keyword evidence="2" id="KW-0548">Nucleotidyltransferase</keyword>
<protein>
    <submittedName>
        <fullName evidence="2">CMP-legionaminic acid synthetase</fullName>
        <ecNumber evidence="2">2.7.7.82</ecNumber>
    </submittedName>
</protein>
<dbReference type="Pfam" id="PF02348">
    <property type="entry name" value="CTP_transf_3"/>
    <property type="match status" value="1"/>
</dbReference>
<accession>A0A1X9SP14</accession>
<evidence type="ECO:0000256" key="1">
    <source>
        <dbReference type="ARBA" id="ARBA00010726"/>
    </source>
</evidence>
<dbReference type="InterPro" id="IPR050793">
    <property type="entry name" value="CMP-NeuNAc_synthase"/>
</dbReference>
<dbReference type="EC" id="2.7.7.82" evidence="2"/>
<evidence type="ECO:0000313" key="2">
    <source>
        <dbReference type="EMBL" id="ARQ97969.1"/>
    </source>
</evidence>
<dbReference type="KEGG" id="clx:CLAN_1245"/>
<dbReference type="InterPro" id="IPR029044">
    <property type="entry name" value="Nucleotide-diphossugar_trans"/>
</dbReference>
<dbReference type="PANTHER" id="PTHR21485:SF6">
    <property type="entry name" value="N-ACYLNEURAMINATE CYTIDYLYLTRANSFERASE-RELATED"/>
    <property type="match status" value="1"/>
</dbReference>
<dbReference type="AlphaFoldDB" id="A0A1X9SP14"/>
<dbReference type="SUPFAM" id="SSF53448">
    <property type="entry name" value="Nucleotide-diphospho-sugar transferases"/>
    <property type="match status" value="1"/>
</dbReference>
<sequence length="233" mass="26363">MSDILCTICARGGSKGVKNKNIRQIAGLPLIAHTINQARECGLFDHIVISTNSDEIASVAQNYGGEVFFKRNENLASDNAGKIPAIRDALIRSQEHYKREFPYIIDLDATSPLRLASDINRAFKQFIDDDNDILITAAPSRRSPYFNLIERQIDGTINLSKPLPNAILRRQDAPQTYDMNASIYIWKSQILLNHDELFLPKTGLYIMPQNRSIDIDDELDFMIVEQILRSQNA</sequence>
<gene>
    <name evidence="2" type="primary">legF</name>
    <name evidence="2" type="ORF">CLAN_1245</name>
</gene>
<proteinExistence type="inferred from homology"/>
<comment type="similarity">
    <text evidence="1">Belongs to the CMP-NeuNAc synthase family.</text>
</comment>
<dbReference type="CDD" id="cd02513">
    <property type="entry name" value="CMP-NeuAc_Synthase"/>
    <property type="match status" value="1"/>
</dbReference>
<dbReference type="EMBL" id="CP015578">
    <property type="protein sequence ID" value="ARQ97969.1"/>
    <property type="molecule type" value="Genomic_DNA"/>
</dbReference>
<dbReference type="InterPro" id="IPR003329">
    <property type="entry name" value="Cytidylyl_trans"/>
</dbReference>
<dbReference type="Proteomes" id="UP000202031">
    <property type="component" value="Chromosome"/>
</dbReference>
<dbReference type="PANTHER" id="PTHR21485">
    <property type="entry name" value="HAD SUPERFAMILY MEMBERS CMAS AND KDSC"/>
    <property type="match status" value="1"/>
</dbReference>
<organism evidence="2 3">
    <name type="scientific">Campylobacter lanienae NCTC 13004</name>
    <dbReference type="NCBI Taxonomy" id="1031753"/>
    <lineage>
        <taxon>Bacteria</taxon>
        <taxon>Pseudomonadati</taxon>
        <taxon>Campylobacterota</taxon>
        <taxon>Epsilonproteobacteria</taxon>
        <taxon>Campylobacterales</taxon>
        <taxon>Campylobacteraceae</taxon>
        <taxon>Campylobacter</taxon>
    </lineage>
</organism>
<evidence type="ECO:0000313" key="3">
    <source>
        <dbReference type="Proteomes" id="UP000202031"/>
    </source>
</evidence>
<dbReference type="Gene3D" id="3.90.550.10">
    <property type="entry name" value="Spore Coat Polysaccharide Biosynthesis Protein SpsA, Chain A"/>
    <property type="match status" value="1"/>
</dbReference>
<name>A0A1X9SP14_9BACT</name>
<dbReference type="GO" id="GO:0008781">
    <property type="term" value="F:N-acylneuraminate cytidylyltransferase activity"/>
    <property type="evidence" value="ECO:0007669"/>
    <property type="project" value="TreeGrafter"/>
</dbReference>
<keyword evidence="2" id="KW-0808">Transferase</keyword>
<reference evidence="3" key="1">
    <citation type="journal article" date="2017" name="Genome Biol. Evol.">
        <title>Comparative Genomic Analysis Identifies a Campylobacter Clade Deficient in Selenium Metabolism.</title>
        <authorList>
            <person name="Miller W.G."/>
            <person name="Yee E."/>
            <person name="Lopes B.S."/>
            <person name="Chapman M.H."/>
            <person name="Huynh S."/>
            <person name="Bono J.L."/>
            <person name="Parker C.T."/>
            <person name="Strachan N.J.C."/>
            <person name="Forbes K.J."/>
        </authorList>
    </citation>
    <scope>NUCLEOTIDE SEQUENCE [LARGE SCALE GENOMIC DNA]</scope>
    <source>
        <strain evidence="3">NCTC 13004</strain>
    </source>
</reference>